<feature type="compositionally biased region" description="Basic residues" evidence="1">
    <location>
        <begin position="203"/>
        <end position="222"/>
    </location>
</feature>
<comment type="caution">
    <text evidence="2">The sequence shown here is derived from an EMBL/GenBank/DDBJ whole genome shotgun (WGS) entry which is preliminary data.</text>
</comment>
<dbReference type="OrthoDB" id="44673at2759"/>
<dbReference type="InParanoid" id="A0A1Z5KKF2"/>
<evidence type="ECO:0000256" key="1">
    <source>
        <dbReference type="SAM" id="MobiDB-lite"/>
    </source>
</evidence>
<organism evidence="2 3">
    <name type="scientific">Fistulifera solaris</name>
    <name type="common">Oleaginous diatom</name>
    <dbReference type="NCBI Taxonomy" id="1519565"/>
    <lineage>
        <taxon>Eukaryota</taxon>
        <taxon>Sar</taxon>
        <taxon>Stramenopiles</taxon>
        <taxon>Ochrophyta</taxon>
        <taxon>Bacillariophyta</taxon>
        <taxon>Bacillariophyceae</taxon>
        <taxon>Bacillariophycidae</taxon>
        <taxon>Naviculales</taxon>
        <taxon>Naviculaceae</taxon>
        <taxon>Fistulifera</taxon>
    </lineage>
</organism>
<proteinExistence type="predicted"/>
<keyword evidence="3" id="KW-1185">Reference proteome</keyword>
<evidence type="ECO:0008006" key="4">
    <source>
        <dbReference type="Google" id="ProtNLM"/>
    </source>
</evidence>
<dbReference type="Proteomes" id="UP000198406">
    <property type="component" value="Unassembled WGS sequence"/>
</dbReference>
<sequence length="222" mass="25448">MQSTRVLLPTILRSTTTTRLQPRSWLIFPHRTTSNIFASTFAHSFSSFSPLGWWQNRQENKEAEKYKQRVLQMSQQETWTLQDLQAELQEAANSWLAKMSQTKEAEMAQQMNQTLIGLMQVVGKDADLERLEGITRADKLKAAVAAKVTVEDIATVIEQFSSMTLMHKVLRHRHLEGKPIPTSAEAMQTVLQAEGPNFLTKQQKSKLQRKQVQRMKKAIRGR</sequence>
<protein>
    <recommendedName>
        <fullName evidence="4">Signal recognition particle SRP54 subunit M-domain domain-containing protein</fullName>
    </recommendedName>
</protein>
<evidence type="ECO:0000313" key="3">
    <source>
        <dbReference type="Proteomes" id="UP000198406"/>
    </source>
</evidence>
<evidence type="ECO:0000313" key="2">
    <source>
        <dbReference type="EMBL" id="GAX26511.1"/>
    </source>
</evidence>
<accession>A0A1Z5KKF2</accession>
<feature type="region of interest" description="Disordered" evidence="1">
    <location>
        <begin position="201"/>
        <end position="222"/>
    </location>
</feature>
<dbReference type="EMBL" id="BDSP01000247">
    <property type="protein sequence ID" value="GAX26511.1"/>
    <property type="molecule type" value="Genomic_DNA"/>
</dbReference>
<reference evidence="2 3" key="1">
    <citation type="journal article" date="2015" name="Plant Cell">
        <title>Oil accumulation by the oleaginous diatom Fistulifera solaris as revealed by the genome and transcriptome.</title>
        <authorList>
            <person name="Tanaka T."/>
            <person name="Maeda Y."/>
            <person name="Veluchamy A."/>
            <person name="Tanaka M."/>
            <person name="Abida H."/>
            <person name="Marechal E."/>
            <person name="Bowler C."/>
            <person name="Muto M."/>
            <person name="Sunaga Y."/>
            <person name="Tanaka M."/>
            <person name="Yoshino T."/>
            <person name="Taniguchi T."/>
            <person name="Fukuda Y."/>
            <person name="Nemoto M."/>
            <person name="Matsumoto M."/>
            <person name="Wong P.S."/>
            <person name="Aburatani S."/>
            <person name="Fujibuchi W."/>
        </authorList>
    </citation>
    <scope>NUCLEOTIDE SEQUENCE [LARGE SCALE GENOMIC DNA]</scope>
    <source>
        <strain evidence="2 3">JPCC DA0580</strain>
    </source>
</reference>
<dbReference type="AlphaFoldDB" id="A0A1Z5KKF2"/>
<gene>
    <name evidence="2" type="ORF">FisN_23Lh035</name>
</gene>
<name>A0A1Z5KKF2_FISSO</name>